<evidence type="ECO:0000313" key="2">
    <source>
        <dbReference type="Proteomes" id="UP000823775"/>
    </source>
</evidence>
<name>A0ABS8RHJ1_DATST</name>
<protein>
    <submittedName>
        <fullName evidence="1">Uncharacterized protein</fullName>
    </submittedName>
</protein>
<organism evidence="1 2">
    <name type="scientific">Datura stramonium</name>
    <name type="common">Jimsonweed</name>
    <name type="synonym">Common thornapple</name>
    <dbReference type="NCBI Taxonomy" id="4076"/>
    <lineage>
        <taxon>Eukaryota</taxon>
        <taxon>Viridiplantae</taxon>
        <taxon>Streptophyta</taxon>
        <taxon>Embryophyta</taxon>
        <taxon>Tracheophyta</taxon>
        <taxon>Spermatophyta</taxon>
        <taxon>Magnoliopsida</taxon>
        <taxon>eudicotyledons</taxon>
        <taxon>Gunneridae</taxon>
        <taxon>Pentapetalae</taxon>
        <taxon>asterids</taxon>
        <taxon>lamiids</taxon>
        <taxon>Solanales</taxon>
        <taxon>Solanaceae</taxon>
        <taxon>Solanoideae</taxon>
        <taxon>Datureae</taxon>
        <taxon>Datura</taxon>
    </lineage>
</organism>
<keyword evidence="2" id="KW-1185">Reference proteome</keyword>
<accession>A0ABS8RHJ1</accession>
<reference evidence="1 2" key="1">
    <citation type="journal article" date="2021" name="BMC Genomics">
        <title>Datura genome reveals duplications of psychoactive alkaloid biosynthetic genes and high mutation rate following tissue culture.</title>
        <authorList>
            <person name="Rajewski A."/>
            <person name="Carter-House D."/>
            <person name="Stajich J."/>
            <person name="Litt A."/>
        </authorList>
    </citation>
    <scope>NUCLEOTIDE SEQUENCE [LARGE SCALE GENOMIC DNA]</scope>
    <source>
        <strain evidence="1">AR-01</strain>
    </source>
</reference>
<evidence type="ECO:0000313" key="1">
    <source>
        <dbReference type="EMBL" id="MCD7446288.1"/>
    </source>
</evidence>
<dbReference type="Proteomes" id="UP000823775">
    <property type="component" value="Unassembled WGS sequence"/>
</dbReference>
<sequence length="139" mass="15620">MIDGYLKFSCHTPAPIEMLRFSGDSDPAVWVFQAEQYFNFHGFSKDLYIRALGYRPSYCRFREHFPGCSSQVWPSPLQVPSLLPYMLCGGVVPTVLNAIETTISCHINKAPIISGQRVNSIVLDPNLEDKVLLRTGVLL</sequence>
<gene>
    <name evidence="1" type="ORF">HAX54_000098</name>
</gene>
<comment type="caution">
    <text evidence="1">The sequence shown here is derived from an EMBL/GenBank/DDBJ whole genome shotgun (WGS) entry which is preliminary data.</text>
</comment>
<dbReference type="EMBL" id="JACEIK010000010">
    <property type="protein sequence ID" value="MCD7446288.1"/>
    <property type="molecule type" value="Genomic_DNA"/>
</dbReference>
<proteinExistence type="predicted"/>